<feature type="domain" description="Chromo shadow" evidence="4">
    <location>
        <begin position="51"/>
        <end position="117"/>
    </location>
</feature>
<dbReference type="Proteomes" id="UP000193218">
    <property type="component" value="Unassembled WGS sequence"/>
</dbReference>
<evidence type="ECO:0000256" key="3">
    <source>
        <dbReference type="SAM" id="MobiDB-lite"/>
    </source>
</evidence>
<dbReference type="GeneID" id="33554346"/>
<dbReference type="EMBL" id="NBSH01000004">
    <property type="protein sequence ID" value="ORX38262.1"/>
    <property type="molecule type" value="Genomic_DNA"/>
</dbReference>
<dbReference type="Pfam" id="PF01393">
    <property type="entry name" value="Chromo_shadow"/>
    <property type="match status" value="1"/>
</dbReference>
<dbReference type="STRING" id="4999.A0A1Y1UJV3"/>
<comment type="subcellular location">
    <subcellularLocation>
        <location evidence="1">Nucleus</location>
    </subcellularLocation>
</comment>
<evidence type="ECO:0000313" key="5">
    <source>
        <dbReference type="EMBL" id="ORX38262.1"/>
    </source>
</evidence>
<feature type="compositionally biased region" description="Acidic residues" evidence="3">
    <location>
        <begin position="34"/>
        <end position="43"/>
    </location>
</feature>
<keyword evidence="2" id="KW-0539">Nucleus</keyword>
<protein>
    <recommendedName>
        <fullName evidence="4">Chromo shadow domain-containing protein</fullName>
    </recommendedName>
</protein>
<evidence type="ECO:0000256" key="1">
    <source>
        <dbReference type="ARBA" id="ARBA00004123"/>
    </source>
</evidence>
<keyword evidence="6" id="KW-1185">Reference proteome</keyword>
<evidence type="ECO:0000256" key="2">
    <source>
        <dbReference type="ARBA" id="ARBA00023242"/>
    </source>
</evidence>
<dbReference type="Gene3D" id="2.40.50.40">
    <property type="match status" value="1"/>
</dbReference>
<accession>A0A1Y1UJV3</accession>
<reference evidence="5 6" key="1">
    <citation type="submission" date="2017-03" db="EMBL/GenBank/DDBJ databases">
        <title>Widespread Adenine N6-methylation of Active Genes in Fungi.</title>
        <authorList>
            <consortium name="DOE Joint Genome Institute"/>
            <person name="Mondo S.J."/>
            <person name="Dannebaum R.O."/>
            <person name="Kuo R.C."/>
            <person name="Louie K.B."/>
            <person name="Bewick A.J."/>
            <person name="Labutti K."/>
            <person name="Haridas S."/>
            <person name="Kuo A."/>
            <person name="Salamov A."/>
            <person name="Ahrendt S.R."/>
            <person name="Lau R."/>
            <person name="Bowen B.P."/>
            <person name="Lipzen A."/>
            <person name="Sullivan W."/>
            <person name="Andreopoulos W.B."/>
            <person name="Clum A."/>
            <person name="Lindquist E."/>
            <person name="Daum C."/>
            <person name="Northen T.R."/>
            <person name="Ramamoorthy G."/>
            <person name="Schmitz R.J."/>
            <person name="Gryganskyi A."/>
            <person name="Culley D."/>
            <person name="Magnuson J."/>
            <person name="James T.Y."/>
            <person name="O'Malley M.A."/>
            <person name="Stajich J.E."/>
            <person name="Spatafora J.W."/>
            <person name="Visel A."/>
            <person name="Grigoriev I.V."/>
        </authorList>
    </citation>
    <scope>NUCLEOTIDE SEQUENCE [LARGE SCALE GENOMIC DNA]</scope>
    <source>
        <strain evidence="5 6">NRRL Y-17943</strain>
    </source>
</reference>
<dbReference type="SUPFAM" id="SSF54160">
    <property type="entry name" value="Chromo domain-like"/>
    <property type="match status" value="1"/>
</dbReference>
<feature type="region of interest" description="Disordered" evidence="3">
    <location>
        <begin position="1"/>
        <end position="46"/>
    </location>
</feature>
<evidence type="ECO:0000259" key="4">
    <source>
        <dbReference type="SMART" id="SM00300"/>
    </source>
</evidence>
<dbReference type="RefSeq" id="XP_021872184.1">
    <property type="nucleotide sequence ID" value="XM_022012538.1"/>
</dbReference>
<sequence>MGTGKKRGRSSAVAGCSSRAANGGRSSQKRKQEEEEDFAEDYEETHVDSMNKYEDVRDWEDLVASVDTIERGREDVLMIYLTMTGGEKVAQPADVVYRRCPQKVLKFYEAHLKWRLTV</sequence>
<dbReference type="InParanoid" id="A0A1Y1UJV3"/>
<comment type="caution">
    <text evidence="5">The sequence shown here is derived from an EMBL/GenBank/DDBJ whole genome shotgun (WGS) entry which is preliminary data.</text>
</comment>
<gene>
    <name evidence="5" type="ORF">BD324DRAFT_345905</name>
</gene>
<evidence type="ECO:0000313" key="6">
    <source>
        <dbReference type="Proteomes" id="UP000193218"/>
    </source>
</evidence>
<dbReference type="SMART" id="SM00300">
    <property type="entry name" value="ChSh"/>
    <property type="match status" value="1"/>
</dbReference>
<dbReference type="AlphaFoldDB" id="A0A1Y1UJV3"/>
<dbReference type="OrthoDB" id="433924at2759"/>
<name>A0A1Y1UJV3_9TREE</name>
<dbReference type="InterPro" id="IPR016197">
    <property type="entry name" value="Chromo-like_dom_sf"/>
</dbReference>
<organism evidence="5 6">
    <name type="scientific">Kockovaella imperatae</name>
    <dbReference type="NCBI Taxonomy" id="4999"/>
    <lineage>
        <taxon>Eukaryota</taxon>
        <taxon>Fungi</taxon>
        <taxon>Dikarya</taxon>
        <taxon>Basidiomycota</taxon>
        <taxon>Agaricomycotina</taxon>
        <taxon>Tremellomycetes</taxon>
        <taxon>Tremellales</taxon>
        <taxon>Cuniculitremaceae</taxon>
        <taxon>Kockovaella</taxon>
    </lineage>
</organism>
<proteinExistence type="predicted"/>
<dbReference type="GO" id="GO:0005634">
    <property type="term" value="C:nucleus"/>
    <property type="evidence" value="ECO:0007669"/>
    <property type="project" value="UniProtKB-SubCell"/>
</dbReference>
<dbReference type="InterPro" id="IPR008251">
    <property type="entry name" value="Chromo_shadow_dom"/>
</dbReference>